<keyword evidence="5" id="KW-0520">NAD</keyword>
<evidence type="ECO:0000256" key="3">
    <source>
        <dbReference type="ARBA" id="ARBA00022777"/>
    </source>
</evidence>
<dbReference type="InterPro" id="IPR002504">
    <property type="entry name" value="NADK"/>
</dbReference>
<evidence type="ECO:0000313" key="8">
    <source>
        <dbReference type="Proteomes" id="UP001633002"/>
    </source>
</evidence>
<dbReference type="Gene3D" id="2.60.200.30">
    <property type="entry name" value="Probable inorganic polyphosphate/atp-NAD kinase, domain 2"/>
    <property type="match status" value="1"/>
</dbReference>
<comment type="caution">
    <text evidence="7">The sequence shown here is derived from an EMBL/GenBank/DDBJ whole genome shotgun (WGS) entry which is preliminary data.</text>
</comment>
<proteinExistence type="inferred from homology"/>
<dbReference type="Proteomes" id="UP001633002">
    <property type="component" value="Unassembled WGS sequence"/>
</dbReference>
<comment type="similarity">
    <text evidence="1">Belongs to the NAD kinase family.</text>
</comment>
<evidence type="ECO:0000256" key="4">
    <source>
        <dbReference type="ARBA" id="ARBA00022857"/>
    </source>
</evidence>
<keyword evidence="8" id="KW-1185">Reference proteome</keyword>
<evidence type="ECO:0008006" key="9">
    <source>
        <dbReference type="Google" id="ProtNLM"/>
    </source>
</evidence>
<feature type="region of interest" description="Disordered" evidence="6">
    <location>
        <begin position="67"/>
        <end position="90"/>
    </location>
</feature>
<evidence type="ECO:0000256" key="2">
    <source>
        <dbReference type="ARBA" id="ARBA00022679"/>
    </source>
</evidence>
<dbReference type="EMBL" id="JBJQOH010000004">
    <property type="protein sequence ID" value="KAL3689866.1"/>
    <property type="molecule type" value="Genomic_DNA"/>
</dbReference>
<evidence type="ECO:0000256" key="6">
    <source>
        <dbReference type="SAM" id="MobiDB-lite"/>
    </source>
</evidence>
<reference evidence="7 8" key="1">
    <citation type="submission" date="2024-09" db="EMBL/GenBank/DDBJ databases">
        <title>Chromosome-scale assembly of Riccia sorocarpa.</title>
        <authorList>
            <person name="Paukszto L."/>
        </authorList>
    </citation>
    <scope>NUCLEOTIDE SEQUENCE [LARGE SCALE GENOMIC DNA]</scope>
    <source>
        <strain evidence="7">LP-2024</strain>
        <tissue evidence="7">Aerial parts of the thallus</tissue>
    </source>
</reference>
<dbReference type="InterPro" id="IPR017438">
    <property type="entry name" value="ATP-NAD_kinase_N"/>
</dbReference>
<protein>
    <recommendedName>
        <fullName evidence="9">NADH kinase</fullName>
    </recommendedName>
</protein>
<dbReference type="PANTHER" id="PTHR20275:SF28">
    <property type="entry name" value="NADH KINASE"/>
    <property type="match status" value="1"/>
</dbReference>
<dbReference type="SUPFAM" id="SSF111331">
    <property type="entry name" value="NAD kinase/diacylglycerol kinase-like"/>
    <property type="match status" value="1"/>
</dbReference>
<keyword evidence="4" id="KW-0521">NADP</keyword>
<organism evidence="7 8">
    <name type="scientific">Riccia sorocarpa</name>
    <dbReference type="NCBI Taxonomy" id="122646"/>
    <lineage>
        <taxon>Eukaryota</taxon>
        <taxon>Viridiplantae</taxon>
        <taxon>Streptophyta</taxon>
        <taxon>Embryophyta</taxon>
        <taxon>Marchantiophyta</taxon>
        <taxon>Marchantiopsida</taxon>
        <taxon>Marchantiidae</taxon>
        <taxon>Marchantiales</taxon>
        <taxon>Ricciaceae</taxon>
        <taxon>Riccia</taxon>
    </lineage>
</organism>
<dbReference type="InterPro" id="IPR016064">
    <property type="entry name" value="NAD/diacylglycerol_kinase_sf"/>
</dbReference>
<dbReference type="GO" id="GO:0016773">
    <property type="term" value="F:phosphotransferase activity, alcohol group as acceptor"/>
    <property type="evidence" value="ECO:0007669"/>
    <property type="project" value="UniProtKB-ARBA"/>
</dbReference>
<gene>
    <name evidence="7" type="ORF">R1sor_016175</name>
</gene>
<dbReference type="Pfam" id="PF01513">
    <property type="entry name" value="NAD_kinase"/>
    <property type="match status" value="1"/>
</dbReference>
<keyword evidence="2" id="KW-0808">Transferase</keyword>
<evidence type="ECO:0000256" key="5">
    <source>
        <dbReference type="ARBA" id="ARBA00023027"/>
    </source>
</evidence>
<accession>A0ABD3HG37</accession>
<dbReference type="InterPro" id="IPR017437">
    <property type="entry name" value="ATP-NAD_kinase_PpnK-typ_C"/>
</dbReference>
<name>A0ABD3HG37_9MARC</name>
<dbReference type="PANTHER" id="PTHR20275">
    <property type="entry name" value="NAD KINASE"/>
    <property type="match status" value="1"/>
</dbReference>
<dbReference type="Gene3D" id="3.40.50.10330">
    <property type="entry name" value="Probable inorganic polyphosphate/atp-NAD kinase, domain 1"/>
    <property type="match status" value="1"/>
</dbReference>
<evidence type="ECO:0000256" key="1">
    <source>
        <dbReference type="ARBA" id="ARBA00010995"/>
    </source>
</evidence>
<dbReference type="AlphaFoldDB" id="A0ABD3HG37"/>
<keyword evidence="3" id="KW-0418">Kinase</keyword>
<sequence length="418" mass="46416">MLARGITNGWSTSDVVWTQNYVVREGRVSGGRLRDKPWRRSCCISSGKAKLAWSRWRASSSTRAPIRNEKLAHGLESTEEETGGGRGGAGRMATKRVLLLLKRSMLDGYVPREAMSVAETPFASLLVTHPKVVGNLPDRHRVHSHTVEVCKDVLRRRANVEWDSIMRDELQGCPIRKVDLVVTIGGDGTLLQASNCLDDSIPILGVNSDPTISSEVEEHLHQFDATRSTGYLCAATADNFEQILDDILDGKKKPLELTRINTRIDGEDYSYPALNDVLLSHPNPAAVSRCSYRIYKEGVNEPRTPLVHSRSSGLRICTAAGSTAAMASAGGEPMDLLSRDLQFMIREPISPHPRFREYLKGWITPTEVLKVRWCCRQGVIHFDGSHVSQQVKFGSVIEFSSNAPLLKIFARDTKKDEV</sequence>
<dbReference type="FunFam" id="3.40.50.10330:FF:000027">
    <property type="entry name" value="NADH kinase"/>
    <property type="match status" value="1"/>
</dbReference>
<dbReference type="GO" id="GO:0016301">
    <property type="term" value="F:kinase activity"/>
    <property type="evidence" value="ECO:0007669"/>
    <property type="project" value="UniProtKB-KW"/>
</dbReference>
<evidence type="ECO:0000313" key="7">
    <source>
        <dbReference type="EMBL" id="KAL3689866.1"/>
    </source>
</evidence>